<dbReference type="SUPFAM" id="SSF52540">
    <property type="entry name" value="P-loop containing nucleoside triphosphate hydrolases"/>
    <property type="match status" value="1"/>
</dbReference>
<evidence type="ECO:0000313" key="4">
    <source>
        <dbReference type="EMBL" id="MTH61055.1"/>
    </source>
</evidence>
<dbReference type="InterPro" id="IPR027417">
    <property type="entry name" value="P-loop_NTPase"/>
</dbReference>
<accession>A0A844HS73</accession>
<dbReference type="SUPFAM" id="SSF48452">
    <property type="entry name" value="TPR-like"/>
    <property type="match status" value="1"/>
</dbReference>
<dbReference type="Gene3D" id="3.30.70.1230">
    <property type="entry name" value="Nucleotide cyclase"/>
    <property type="match status" value="1"/>
</dbReference>
<evidence type="ECO:0000259" key="3">
    <source>
        <dbReference type="PROSITE" id="PS50125"/>
    </source>
</evidence>
<evidence type="ECO:0000256" key="2">
    <source>
        <dbReference type="ARBA" id="ARBA00022840"/>
    </source>
</evidence>
<dbReference type="GO" id="GO:0005737">
    <property type="term" value="C:cytoplasm"/>
    <property type="evidence" value="ECO:0007669"/>
    <property type="project" value="TreeGrafter"/>
</dbReference>
<dbReference type="SUPFAM" id="SSF55073">
    <property type="entry name" value="Nucleotide cyclase"/>
    <property type="match status" value="1"/>
</dbReference>
<dbReference type="Gene3D" id="1.25.40.10">
    <property type="entry name" value="Tetratricopeptide repeat domain"/>
    <property type="match status" value="1"/>
</dbReference>
<proteinExistence type="predicted"/>
<dbReference type="RefSeq" id="WP_155040990.1">
    <property type="nucleotide sequence ID" value="NZ_JBHGCD010000030.1"/>
</dbReference>
<dbReference type="InterPro" id="IPR011990">
    <property type="entry name" value="TPR-like_helical_dom_sf"/>
</dbReference>
<dbReference type="SMART" id="SM00044">
    <property type="entry name" value="CYCc"/>
    <property type="match status" value="1"/>
</dbReference>
<dbReference type="GO" id="GO:0004016">
    <property type="term" value="F:adenylate cyclase activity"/>
    <property type="evidence" value="ECO:0007669"/>
    <property type="project" value="TreeGrafter"/>
</dbReference>
<sequence>MPVSKGGHAALPLGERRQVTAIFVDLVGFSSLAARADAEDLQTWLDDFYRRTQQIVAAAGGEVTEFLGDGIVAIFGLGHADEFQALRAIEAAARIVAAPMPGVAGSDPVALRGGIATGEVAIRPVPPLVARQSLPRLTGLVTTLAQRLQAAAAPGEVLVCARTAALCRDRRLTPRKGLHLKGFEGEYEAYSVELSATPHALRVGRTFVGRQAERACLRNLDRPCLVTGEAGIGKSALVNSVIETAPSHVIFAADALKRSESQHPFRQWLRSRMGSESSDFALLCGTFPNLVPDDQLALALTLDLPQGQALVARFAQLALRQRIEDAIAHTVLMAVPAGGVLVFEDLHWFDRASLDTLRRVLELNGDQRGILLTSRDPESAAEFLQDRQIMHLELAPLAASDARKFMELAGGAGLDGAEQNRLIRHAGGVPLFLEQLLIHRLDHPGSDALPATLEDLLTARIDAAGPARGLLMQAAIIGRGFSLRLLKALAAPAADCPEMLERASAMGIVEHLGDDGWRFVHALLHQASYRQMLRATREGLHARVADLLQGECADLPGNSPALRASHRDRARQFLPAAQDYIAAGRAAMLQGAFTDAEAHLRSALRMCHQGAAGPGADLLEMSAQTALGSVLMQMQGYAAAPVREAFDAVLNLARGAAGMPASAAAALFGSYSHAIIAGDRPRADQLCTFLETGAQAERGPLRETYLLAAHTAANCGHFYSGEFPAQFRRMEQIRAIYDVRRHAPMIVDFGMDCFAAAQMFEVPARVICGEGHRLDALMAETDAHQRALNIPVMQPYALVWGAVPLFHAGRSDEALQRLERGIVIAREQGQAFWQVIARCWQHVIDPTQSADAEGCADFARTIATLETIGALIGIPYFKMHLAMALARGGDTAAAEILAEQAVSDGNRSRLWCWQSETLRLRAMLQRQAQQQDEALLTLHQAYSLSQEQGAILWQVRAALDLIDLGSPANLLTSALAALPPGADIPELRRAELSP</sequence>
<dbReference type="InterPro" id="IPR001054">
    <property type="entry name" value="A/G_cyclase"/>
</dbReference>
<evidence type="ECO:0000313" key="5">
    <source>
        <dbReference type="Proteomes" id="UP000449846"/>
    </source>
</evidence>
<dbReference type="OrthoDB" id="341967at2"/>
<dbReference type="AlphaFoldDB" id="A0A844HS73"/>
<dbReference type="Proteomes" id="UP000449846">
    <property type="component" value="Unassembled WGS sequence"/>
</dbReference>
<keyword evidence="5" id="KW-1185">Reference proteome</keyword>
<dbReference type="GO" id="GO:0005524">
    <property type="term" value="F:ATP binding"/>
    <property type="evidence" value="ECO:0007669"/>
    <property type="project" value="UniProtKB-KW"/>
</dbReference>
<name>A0A844HS73_9RHOB</name>
<feature type="domain" description="Guanylate cyclase" evidence="3">
    <location>
        <begin position="20"/>
        <end position="149"/>
    </location>
</feature>
<dbReference type="PROSITE" id="PS50125">
    <property type="entry name" value="GUANYLATE_CYCLASE_2"/>
    <property type="match status" value="1"/>
</dbReference>
<dbReference type="PANTHER" id="PTHR16305">
    <property type="entry name" value="TESTICULAR SOLUBLE ADENYLYL CYCLASE"/>
    <property type="match status" value="1"/>
</dbReference>
<evidence type="ECO:0000256" key="1">
    <source>
        <dbReference type="ARBA" id="ARBA00022741"/>
    </source>
</evidence>
<dbReference type="InterPro" id="IPR041664">
    <property type="entry name" value="AAA_16"/>
</dbReference>
<dbReference type="EMBL" id="WMIG01000012">
    <property type="protein sequence ID" value="MTH61055.1"/>
    <property type="molecule type" value="Genomic_DNA"/>
</dbReference>
<reference evidence="4 5" key="1">
    <citation type="submission" date="2019-11" db="EMBL/GenBank/DDBJ databases">
        <authorList>
            <person name="Dong K."/>
        </authorList>
    </citation>
    <scope>NUCLEOTIDE SEQUENCE [LARGE SCALE GENOMIC DNA]</scope>
    <source>
        <strain evidence="4 5">NBRC 112902</strain>
    </source>
</reference>
<dbReference type="InterPro" id="IPR029787">
    <property type="entry name" value="Nucleotide_cyclase"/>
</dbReference>
<organism evidence="4 5">
    <name type="scientific">Paracoccus litorisediminis</name>
    <dbReference type="NCBI Taxonomy" id="2006130"/>
    <lineage>
        <taxon>Bacteria</taxon>
        <taxon>Pseudomonadati</taxon>
        <taxon>Pseudomonadota</taxon>
        <taxon>Alphaproteobacteria</taxon>
        <taxon>Rhodobacterales</taxon>
        <taxon>Paracoccaceae</taxon>
        <taxon>Paracoccus</taxon>
    </lineage>
</organism>
<comment type="caution">
    <text evidence="4">The sequence shown here is derived from an EMBL/GenBank/DDBJ whole genome shotgun (WGS) entry which is preliminary data.</text>
</comment>
<dbReference type="CDD" id="cd07302">
    <property type="entry name" value="CHD"/>
    <property type="match status" value="1"/>
</dbReference>
<gene>
    <name evidence="4" type="ORF">GL300_17735</name>
</gene>
<keyword evidence="1" id="KW-0547">Nucleotide-binding</keyword>
<protein>
    <submittedName>
        <fullName evidence="4">AAA family ATPase</fullName>
    </submittedName>
</protein>
<dbReference type="GO" id="GO:0009190">
    <property type="term" value="P:cyclic nucleotide biosynthetic process"/>
    <property type="evidence" value="ECO:0007669"/>
    <property type="project" value="InterPro"/>
</dbReference>
<keyword evidence="2" id="KW-0067">ATP-binding</keyword>
<dbReference type="GO" id="GO:0035556">
    <property type="term" value="P:intracellular signal transduction"/>
    <property type="evidence" value="ECO:0007669"/>
    <property type="project" value="InterPro"/>
</dbReference>
<dbReference type="PANTHER" id="PTHR16305:SF28">
    <property type="entry name" value="GUANYLATE CYCLASE DOMAIN-CONTAINING PROTEIN"/>
    <property type="match status" value="1"/>
</dbReference>
<dbReference type="Pfam" id="PF00211">
    <property type="entry name" value="Guanylate_cyc"/>
    <property type="match status" value="1"/>
</dbReference>
<dbReference type="Pfam" id="PF13191">
    <property type="entry name" value="AAA_16"/>
    <property type="match status" value="1"/>
</dbReference>